<dbReference type="KEGG" id="sbar:H5V43_18590"/>
<dbReference type="RefSeq" id="WP_052816674.1">
    <property type="nucleotide sequence ID" value="NZ_BATN01000022.1"/>
</dbReference>
<evidence type="ECO:0000313" key="2">
    <source>
        <dbReference type="EMBL" id="QOT74135.1"/>
    </source>
</evidence>
<feature type="region of interest" description="Disordered" evidence="1">
    <location>
        <begin position="119"/>
        <end position="142"/>
    </location>
</feature>
<proteinExistence type="predicted"/>
<evidence type="ECO:0000256" key="1">
    <source>
        <dbReference type="SAM" id="MobiDB-lite"/>
    </source>
</evidence>
<name>A0A7M2GNW0_SPHSA</name>
<dbReference type="EMBL" id="CP060036">
    <property type="protein sequence ID" value="QOT74135.1"/>
    <property type="molecule type" value="Genomic_DNA"/>
</dbReference>
<dbReference type="Proteomes" id="UP000593663">
    <property type="component" value="Chromosome 2"/>
</dbReference>
<accession>A0A7M2GNW0</accession>
<organism evidence="2 3">
    <name type="scientific">Sphingobium fuliginis (strain ATCC 27551)</name>
    <dbReference type="NCBI Taxonomy" id="336203"/>
    <lineage>
        <taxon>Bacteria</taxon>
        <taxon>Pseudomonadati</taxon>
        <taxon>Pseudomonadota</taxon>
        <taxon>Alphaproteobacteria</taxon>
        <taxon>Sphingomonadales</taxon>
        <taxon>Sphingomonadaceae</taxon>
        <taxon>Sphingobium</taxon>
    </lineage>
</organism>
<dbReference type="AlphaFoldDB" id="A0A7M2GNW0"/>
<protein>
    <submittedName>
        <fullName evidence="2">Uncharacterized protein</fullName>
    </submittedName>
</protein>
<evidence type="ECO:0000313" key="3">
    <source>
        <dbReference type="Proteomes" id="UP000593663"/>
    </source>
</evidence>
<gene>
    <name evidence="2" type="ORF">H5V43_18590</name>
</gene>
<sequence>MVLKEINSRTARLGDRFKLRVDEPIYINGVPVVPVGSTAWGEIASVEKNGAVGKGGRLGAKLLYLDLPSGQVPLRGDYADRGDGNGAGVVLAVVGFGLLGLLTGGDSARLKAGDVFTGYVDGPSPLPSPPASKDISAPEPAA</sequence>
<reference evidence="3" key="1">
    <citation type="submission" date="2020-08" db="EMBL/GenBank/DDBJ databases">
        <title>Complete genome sequence of Sphingobium barthaii strain KK22, a high-molecular-weight polycyclic aromatic hydrocarbon-degrading soil bacterium.</title>
        <authorList>
            <person name="Mori J.F."/>
            <person name="Kanaly R.A."/>
        </authorList>
    </citation>
    <scope>NUCLEOTIDE SEQUENCE [LARGE SCALE GENOMIC DNA]</scope>
    <source>
        <strain evidence="3">KK22</strain>
    </source>
</reference>